<dbReference type="AlphaFoldDB" id="A0A9N9EUH2"/>
<dbReference type="PANTHER" id="PTHR33129">
    <property type="entry name" value="PROTEIN KINASE DOMAIN-CONTAINING PROTEIN-RELATED"/>
    <property type="match status" value="1"/>
</dbReference>
<comment type="caution">
    <text evidence="2">The sequence shown here is derived from an EMBL/GenBank/DDBJ whole genome shotgun (WGS) entry which is preliminary data.</text>
</comment>
<evidence type="ECO:0000313" key="3">
    <source>
        <dbReference type="Proteomes" id="UP000789342"/>
    </source>
</evidence>
<dbReference type="PANTHER" id="PTHR33129:SF1">
    <property type="entry name" value="ATP-BINDING PROTEIN"/>
    <property type="match status" value="1"/>
</dbReference>
<feature type="compositionally biased region" description="Polar residues" evidence="1">
    <location>
        <begin position="281"/>
        <end position="291"/>
    </location>
</feature>
<sequence>ARNPTQQRMLEKSISVCDEKIFNYIGESDSRDDVSHKLIHICTNSPIDKSDDYGSDIEVEGDEEVEYVNEEPCTLQIIAFASDYVDEEITKKLKSLILDKLRTNFELSLTPYLGSCFEQMAHRILRNGGTFKVRSLESTRNKRSTQNVKNQNEILTFSKIQTIEDGKYYRPANKNFPSIDAIIAPNILFQMTTARNHPIKIIGLKKLYSKLITTGEISFYFVAPAELYDQFQKQKFITTDNANVRKMPSWIKNHVKQHALKIDLSSESSSGSSQKRRGSSLEASSSKRGKK</sequence>
<name>A0A9N9EUH2_9GLOM</name>
<organism evidence="2 3">
    <name type="scientific">Acaulospora morrowiae</name>
    <dbReference type="NCBI Taxonomy" id="94023"/>
    <lineage>
        <taxon>Eukaryota</taxon>
        <taxon>Fungi</taxon>
        <taxon>Fungi incertae sedis</taxon>
        <taxon>Mucoromycota</taxon>
        <taxon>Glomeromycotina</taxon>
        <taxon>Glomeromycetes</taxon>
        <taxon>Diversisporales</taxon>
        <taxon>Acaulosporaceae</taxon>
        <taxon>Acaulospora</taxon>
    </lineage>
</organism>
<feature type="region of interest" description="Disordered" evidence="1">
    <location>
        <begin position="263"/>
        <end position="291"/>
    </location>
</feature>
<evidence type="ECO:0000256" key="1">
    <source>
        <dbReference type="SAM" id="MobiDB-lite"/>
    </source>
</evidence>
<dbReference type="OrthoDB" id="2340858at2759"/>
<gene>
    <name evidence="2" type="ORF">AMORRO_LOCUS11616</name>
</gene>
<protein>
    <submittedName>
        <fullName evidence="2">17124_t:CDS:1</fullName>
    </submittedName>
</protein>
<dbReference type="EMBL" id="CAJVPV010015200">
    <property type="protein sequence ID" value="CAG8690486.1"/>
    <property type="molecule type" value="Genomic_DNA"/>
</dbReference>
<dbReference type="Proteomes" id="UP000789342">
    <property type="component" value="Unassembled WGS sequence"/>
</dbReference>
<dbReference type="InterPro" id="IPR052980">
    <property type="entry name" value="Crinkler_effector"/>
</dbReference>
<reference evidence="2" key="1">
    <citation type="submission" date="2021-06" db="EMBL/GenBank/DDBJ databases">
        <authorList>
            <person name="Kallberg Y."/>
            <person name="Tangrot J."/>
            <person name="Rosling A."/>
        </authorList>
    </citation>
    <scope>NUCLEOTIDE SEQUENCE</scope>
    <source>
        <strain evidence="2">CL551</strain>
    </source>
</reference>
<proteinExistence type="predicted"/>
<evidence type="ECO:0000313" key="2">
    <source>
        <dbReference type="EMBL" id="CAG8690486.1"/>
    </source>
</evidence>
<feature type="non-terminal residue" evidence="2">
    <location>
        <position position="1"/>
    </location>
</feature>
<accession>A0A9N9EUH2</accession>
<keyword evidence="3" id="KW-1185">Reference proteome</keyword>